<dbReference type="AlphaFoldDB" id="A0A9Q3KKA0"/>
<comment type="caution">
    <text evidence="2">The sequence shown here is derived from an EMBL/GenBank/DDBJ whole genome shotgun (WGS) entry which is preliminary data.</text>
</comment>
<organism evidence="2 3">
    <name type="scientific">Austropuccinia psidii MF-1</name>
    <dbReference type="NCBI Taxonomy" id="1389203"/>
    <lineage>
        <taxon>Eukaryota</taxon>
        <taxon>Fungi</taxon>
        <taxon>Dikarya</taxon>
        <taxon>Basidiomycota</taxon>
        <taxon>Pucciniomycotina</taxon>
        <taxon>Pucciniomycetes</taxon>
        <taxon>Pucciniales</taxon>
        <taxon>Sphaerophragmiaceae</taxon>
        <taxon>Austropuccinia</taxon>
    </lineage>
</organism>
<accession>A0A9Q3KKA0</accession>
<keyword evidence="3" id="KW-1185">Reference proteome</keyword>
<name>A0A9Q3KKA0_9BASI</name>
<dbReference type="Proteomes" id="UP000765509">
    <property type="component" value="Unassembled WGS sequence"/>
</dbReference>
<feature type="compositionally biased region" description="Basic and acidic residues" evidence="1">
    <location>
        <begin position="66"/>
        <end position="75"/>
    </location>
</feature>
<reference evidence="2" key="1">
    <citation type="submission" date="2021-03" db="EMBL/GenBank/DDBJ databases">
        <title>Draft genome sequence of rust myrtle Austropuccinia psidii MF-1, a brazilian biotype.</title>
        <authorList>
            <person name="Quecine M.C."/>
            <person name="Pachon D.M.R."/>
            <person name="Bonatelli M.L."/>
            <person name="Correr F.H."/>
            <person name="Franceschini L.M."/>
            <person name="Leite T.F."/>
            <person name="Margarido G.R.A."/>
            <person name="Almeida C.A."/>
            <person name="Ferrarezi J.A."/>
            <person name="Labate C.A."/>
        </authorList>
    </citation>
    <scope>NUCLEOTIDE SEQUENCE</scope>
    <source>
        <strain evidence="2">MF-1</strain>
    </source>
</reference>
<evidence type="ECO:0000313" key="2">
    <source>
        <dbReference type="EMBL" id="MBW0583215.1"/>
    </source>
</evidence>
<gene>
    <name evidence="2" type="ORF">O181_122930</name>
</gene>
<evidence type="ECO:0000313" key="3">
    <source>
        <dbReference type="Proteomes" id="UP000765509"/>
    </source>
</evidence>
<dbReference type="EMBL" id="AVOT02114551">
    <property type="protein sequence ID" value="MBW0583215.1"/>
    <property type="molecule type" value="Genomic_DNA"/>
</dbReference>
<proteinExistence type="predicted"/>
<sequence length="89" mass="9332">MLAVSKGNLTVGIFVCGRGGLCGMIKGDTDREPSSTYAFTPIAFEAGTNPPRLASGSLASRVYGTPEKEATRPREFLAASQAPQLVRGE</sequence>
<feature type="region of interest" description="Disordered" evidence="1">
    <location>
        <begin position="64"/>
        <end position="89"/>
    </location>
</feature>
<protein>
    <submittedName>
        <fullName evidence="2">Uncharacterized protein</fullName>
    </submittedName>
</protein>
<evidence type="ECO:0000256" key="1">
    <source>
        <dbReference type="SAM" id="MobiDB-lite"/>
    </source>
</evidence>